<dbReference type="GO" id="GO:0006506">
    <property type="term" value="P:GPI anchor biosynthetic process"/>
    <property type="evidence" value="ECO:0007669"/>
    <property type="project" value="UniProtKB-UniPathway"/>
</dbReference>
<feature type="transmembrane region" description="Helical" evidence="8">
    <location>
        <begin position="180"/>
        <end position="199"/>
    </location>
</feature>
<comment type="subcellular location">
    <subcellularLocation>
        <location evidence="1">Endoplasmic reticulum membrane</location>
        <topology evidence="1">Multi-pass membrane protein</topology>
    </subcellularLocation>
</comment>
<evidence type="ECO:0000256" key="3">
    <source>
        <dbReference type="ARBA" id="ARBA00022502"/>
    </source>
</evidence>
<feature type="transmembrane region" description="Helical" evidence="8">
    <location>
        <begin position="96"/>
        <end position="123"/>
    </location>
</feature>
<dbReference type="InterPro" id="IPR009580">
    <property type="entry name" value="GPI_biosynthesis_protein_Pig-F"/>
</dbReference>
<evidence type="ECO:0000256" key="6">
    <source>
        <dbReference type="ARBA" id="ARBA00022989"/>
    </source>
</evidence>
<comment type="pathway">
    <text evidence="2">Glycolipid biosynthesis; glycosylphosphatidylinositol-anchor biosynthesis.</text>
</comment>
<keyword evidence="5" id="KW-0256">Endoplasmic reticulum</keyword>
<dbReference type="UniPathway" id="UPA00196"/>
<dbReference type="AlphaFoldDB" id="A0A1L8D9C0"/>
<name>A0A1L8D9C0_9DIPT</name>
<protein>
    <submittedName>
        <fullName evidence="9">Putative conserved plasma membrane protein</fullName>
    </submittedName>
</protein>
<keyword evidence="6 8" id="KW-1133">Transmembrane helix</keyword>
<evidence type="ECO:0000256" key="8">
    <source>
        <dbReference type="SAM" id="Phobius"/>
    </source>
</evidence>
<proteinExistence type="predicted"/>
<keyword evidence="4 8" id="KW-0812">Transmembrane</keyword>
<feature type="transmembrane region" description="Helical" evidence="8">
    <location>
        <begin position="211"/>
        <end position="231"/>
    </location>
</feature>
<sequence>MPGKKQDSRPKSGQEIDFTVLLSILSLIGIGLCTTYLLYGDNLYTVGKFWPSPVLITLICNEIGKYLVYTTFFRAEKTLNPRESVVQRKKKSLRQRLVDCIKFAGVIGLSIGAYGLLCISLGAPATEHHEETLTLASVLTILTVLPLTVFLGPSGCLQYIWTESFVESGGNKANNSYMELLTISAAGAIFGAWSASIVAPLDWDRQWQVYPIPNIVGALLGYALGDLGVLFQKLITHFIPSFNFIF</sequence>
<reference evidence="9" key="1">
    <citation type="submission" date="2016-12" db="EMBL/GenBank/DDBJ databases">
        <title>An insight into the sialome and mialome of the sand fly, Nyssomyia neivai.</title>
        <authorList>
            <person name="Sebastian V."/>
            <person name="Goulart T.M."/>
            <person name="Oliveira W."/>
            <person name="Calvo E."/>
            <person name="Oliveira L.F."/>
            <person name="Pinto M.C."/>
            <person name="Rosselino A.M."/>
            <person name="Ribeiro J.M."/>
        </authorList>
    </citation>
    <scope>NUCLEOTIDE SEQUENCE</scope>
</reference>
<feature type="transmembrane region" description="Helical" evidence="8">
    <location>
        <begin position="135"/>
        <end position="160"/>
    </location>
</feature>
<evidence type="ECO:0000256" key="5">
    <source>
        <dbReference type="ARBA" id="ARBA00022824"/>
    </source>
</evidence>
<evidence type="ECO:0000256" key="1">
    <source>
        <dbReference type="ARBA" id="ARBA00004477"/>
    </source>
</evidence>
<evidence type="ECO:0000256" key="4">
    <source>
        <dbReference type="ARBA" id="ARBA00022692"/>
    </source>
</evidence>
<evidence type="ECO:0000256" key="7">
    <source>
        <dbReference type="ARBA" id="ARBA00023136"/>
    </source>
</evidence>
<feature type="transmembrane region" description="Helical" evidence="8">
    <location>
        <begin position="20"/>
        <end position="39"/>
    </location>
</feature>
<feature type="transmembrane region" description="Helical" evidence="8">
    <location>
        <begin position="54"/>
        <end position="75"/>
    </location>
</feature>
<dbReference type="Pfam" id="PF06699">
    <property type="entry name" value="PIG-F"/>
    <property type="match status" value="1"/>
</dbReference>
<evidence type="ECO:0000256" key="2">
    <source>
        <dbReference type="ARBA" id="ARBA00004687"/>
    </source>
</evidence>
<accession>A0A1L8D9C0</accession>
<dbReference type="GO" id="GO:0005789">
    <property type="term" value="C:endoplasmic reticulum membrane"/>
    <property type="evidence" value="ECO:0007669"/>
    <property type="project" value="UniProtKB-SubCell"/>
</dbReference>
<keyword evidence="3" id="KW-0337">GPI-anchor biosynthesis</keyword>
<organism evidence="9">
    <name type="scientific">Nyssomyia neivai</name>
    <dbReference type="NCBI Taxonomy" id="330878"/>
    <lineage>
        <taxon>Eukaryota</taxon>
        <taxon>Metazoa</taxon>
        <taxon>Ecdysozoa</taxon>
        <taxon>Arthropoda</taxon>
        <taxon>Hexapoda</taxon>
        <taxon>Insecta</taxon>
        <taxon>Pterygota</taxon>
        <taxon>Neoptera</taxon>
        <taxon>Endopterygota</taxon>
        <taxon>Diptera</taxon>
        <taxon>Nematocera</taxon>
        <taxon>Psychodoidea</taxon>
        <taxon>Psychodidae</taxon>
        <taxon>Nyssomyia</taxon>
    </lineage>
</organism>
<keyword evidence="7 8" id="KW-0472">Membrane</keyword>
<dbReference type="EMBL" id="GFDF01011026">
    <property type="protein sequence ID" value="JAV03058.1"/>
    <property type="molecule type" value="Transcribed_RNA"/>
</dbReference>
<evidence type="ECO:0000313" key="9">
    <source>
        <dbReference type="EMBL" id="JAV03058.1"/>
    </source>
</evidence>